<dbReference type="SUPFAM" id="SSF56059">
    <property type="entry name" value="Glutathione synthetase ATP-binding domain-like"/>
    <property type="match status" value="1"/>
</dbReference>
<gene>
    <name evidence="1" type="ORF">EBO34_18985</name>
</gene>
<dbReference type="OrthoDB" id="7869153at2"/>
<evidence type="ECO:0000313" key="2">
    <source>
        <dbReference type="Proteomes" id="UP000278746"/>
    </source>
</evidence>
<dbReference type="Gene3D" id="3.30.470.20">
    <property type="entry name" value="ATP-grasp fold, B domain"/>
    <property type="match status" value="1"/>
</dbReference>
<name>A0A3M7TPK1_9BACI</name>
<sequence length="454" mass="52017">MMQVNVLVSLKVSDKMECKVVRDNKTSGAVTLPSLLAERINIRVNCEKRISFGIKSLPVIIKKSDDIKTVNVSGDIADTLNLPVYPIYSIEKVRDSIILGPYIGILASTRERNLKRKLMMLKSYVNQYAAYKGAILVFSMDRVNKKARRIKGYLYNPETKKWVAGNYSFPASIINRAYVSKKNLFYLESVLKGKIFNSTHFNKWQMYKMLKKFPEINNHLPETKVYKSTMDILHFTQGSSAYLKPLSGKKGKRILKIDRQDNGITISAGKGNNTKKYKFQNSEQVHRFVKKIYKRSRLIIQRNLNLDIIPGHQVDFRVVMVKDQDKHWNSLFIFGRKGARGNIVSNRSQGGKVYRGTELLMEAFNLDETEAAGFIKRMSELAILAAEKVDKSGHNMGFYGIDLGVDQNKKIWIIEMNNRSPNDNIGSKIGERKVLYNARYYNMMYARRLAGFTG</sequence>
<evidence type="ECO:0000313" key="1">
    <source>
        <dbReference type="EMBL" id="RNA66216.1"/>
    </source>
</evidence>
<evidence type="ECO:0008006" key="3">
    <source>
        <dbReference type="Google" id="ProtNLM"/>
    </source>
</evidence>
<dbReference type="InterPro" id="IPR026838">
    <property type="entry name" value="YheC/D"/>
</dbReference>
<dbReference type="RefSeq" id="WP_122901596.1">
    <property type="nucleotide sequence ID" value="NZ_RHIB01000004.1"/>
</dbReference>
<accession>A0A3M7TPK1</accession>
<dbReference type="AlphaFoldDB" id="A0A3M7TPK1"/>
<dbReference type="Proteomes" id="UP000278746">
    <property type="component" value="Unassembled WGS sequence"/>
</dbReference>
<reference evidence="1 2" key="1">
    <citation type="submission" date="2018-10" db="EMBL/GenBank/DDBJ databases">
        <title>Bacillus Keqinensis sp. nov., a moderately halophilic bacterium isolated from a saline-alkaline lake.</title>
        <authorList>
            <person name="Wang H."/>
        </authorList>
    </citation>
    <scope>NUCLEOTIDE SEQUENCE [LARGE SCALE GENOMIC DNA]</scope>
    <source>
        <strain evidence="1 2">KQ-3</strain>
    </source>
</reference>
<organism evidence="1 2">
    <name type="scientific">Alteribacter keqinensis</name>
    <dbReference type="NCBI Taxonomy" id="2483800"/>
    <lineage>
        <taxon>Bacteria</taxon>
        <taxon>Bacillati</taxon>
        <taxon>Bacillota</taxon>
        <taxon>Bacilli</taxon>
        <taxon>Bacillales</taxon>
        <taxon>Bacillaceae</taxon>
        <taxon>Alteribacter</taxon>
    </lineage>
</organism>
<keyword evidence="2" id="KW-1185">Reference proteome</keyword>
<dbReference type="Pfam" id="PF14398">
    <property type="entry name" value="ATPgrasp_YheCD"/>
    <property type="match status" value="1"/>
</dbReference>
<proteinExistence type="predicted"/>
<comment type="caution">
    <text evidence="1">The sequence shown here is derived from an EMBL/GenBank/DDBJ whole genome shotgun (WGS) entry which is preliminary data.</text>
</comment>
<protein>
    <recommendedName>
        <fullName evidence="3">ATP-grasp domain-containing protein</fullName>
    </recommendedName>
</protein>
<dbReference type="EMBL" id="RHIB01000004">
    <property type="protein sequence ID" value="RNA66216.1"/>
    <property type="molecule type" value="Genomic_DNA"/>
</dbReference>